<protein>
    <submittedName>
        <fullName evidence="2">Uncharacterized protein</fullName>
    </submittedName>
</protein>
<feature type="region of interest" description="Disordered" evidence="1">
    <location>
        <begin position="1"/>
        <end position="28"/>
    </location>
</feature>
<dbReference type="RefSeq" id="WP_233727036.1">
    <property type="nucleotide sequence ID" value="NZ_JAJVCN010000002.1"/>
</dbReference>
<gene>
    <name evidence="2" type="ORF">LWC34_21860</name>
</gene>
<reference evidence="2 3" key="1">
    <citation type="submission" date="2021-12" db="EMBL/GenBank/DDBJ databases">
        <title>Genome sequence of Kibdelosporangium philippinense ATCC 49844.</title>
        <authorList>
            <person name="Fedorov E.A."/>
            <person name="Omeragic M."/>
            <person name="Shalygina K.F."/>
            <person name="Maclea K.S."/>
        </authorList>
    </citation>
    <scope>NUCLEOTIDE SEQUENCE [LARGE SCALE GENOMIC DNA]</scope>
    <source>
        <strain evidence="2 3">ATCC 49844</strain>
    </source>
</reference>
<dbReference type="Proteomes" id="UP001521150">
    <property type="component" value="Unassembled WGS sequence"/>
</dbReference>
<name>A0ABS8ZC54_9PSEU</name>
<proteinExistence type="predicted"/>
<sequence length="52" mass="5588">MGDFERDRQAAGNTCRVKAAISSRPNKRLPPPVVQIASALNKPMNSSGISFC</sequence>
<comment type="caution">
    <text evidence="2">The sequence shown here is derived from an EMBL/GenBank/DDBJ whole genome shotgun (WGS) entry which is preliminary data.</text>
</comment>
<evidence type="ECO:0000313" key="3">
    <source>
        <dbReference type="Proteomes" id="UP001521150"/>
    </source>
</evidence>
<accession>A0ABS8ZC54</accession>
<organism evidence="2 3">
    <name type="scientific">Kibdelosporangium philippinense</name>
    <dbReference type="NCBI Taxonomy" id="211113"/>
    <lineage>
        <taxon>Bacteria</taxon>
        <taxon>Bacillati</taxon>
        <taxon>Actinomycetota</taxon>
        <taxon>Actinomycetes</taxon>
        <taxon>Pseudonocardiales</taxon>
        <taxon>Pseudonocardiaceae</taxon>
        <taxon>Kibdelosporangium</taxon>
    </lineage>
</organism>
<evidence type="ECO:0000256" key="1">
    <source>
        <dbReference type="SAM" id="MobiDB-lite"/>
    </source>
</evidence>
<dbReference type="EMBL" id="JAJVCN010000002">
    <property type="protein sequence ID" value="MCE7005453.1"/>
    <property type="molecule type" value="Genomic_DNA"/>
</dbReference>
<evidence type="ECO:0000313" key="2">
    <source>
        <dbReference type="EMBL" id="MCE7005453.1"/>
    </source>
</evidence>
<keyword evidence="3" id="KW-1185">Reference proteome</keyword>